<keyword evidence="5 9" id="KW-0798">TonB box</keyword>
<evidence type="ECO:0000313" key="13">
    <source>
        <dbReference type="EMBL" id="KAB4450157.1"/>
    </source>
</evidence>
<dbReference type="Proteomes" id="UP000436858">
    <property type="component" value="Unassembled WGS sequence"/>
</dbReference>
<dbReference type="InterPro" id="IPR037066">
    <property type="entry name" value="Plug_dom_sf"/>
</dbReference>
<dbReference type="InterPro" id="IPR039426">
    <property type="entry name" value="TonB-dep_rcpt-like"/>
</dbReference>
<dbReference type="SUPFAM" id="SSF49464">
    <property type="entry name" value="Carboxypeptidase regulatory domain-like"/>
    <property type="match status" value="1"/>
</dbReference>
<dbReference type="DNASU" id="1074604"/>
<accession>A0A0N7IAC1</accession>
<dbReference type="Proteomes" id="UP001162960">
    <property type="component" value="Chromosome"/>
</dbReference>
<dbReference type="InterPro" id="IPR023996">
    <property type="entry name" value="TonB-dep_OMP_SusC/RagA"/>
</dbReference>
<dbReference type="AlphaFoldDB" id="A0A0N7IAC1"/>
<evidence type="ECO:0000256" key="8">
    <source>
        <dbReference type="PROSITE-ProRule" id="PRU01360"/>
    </source>
</evidence>
<dbReference type="Gene3D" id="2.40.170.20">
    <property type="entry name" value="TonB-dependent receptor, beta-barrel domain"/>
    <property type="match status" value="1"/>
</dbReference>
<evidence type="ECO:0000313" key="17">
    <source>
        <dbReference type="Proteomes" id="UP000436825"/>
    </source>
</evidence>
<evidence type="ECO:0000256" key="2">
    <source>
        <dbReference type="ARBA" id="ARBA00022448"/>
    </source>
</evidence>
<dbReference type="GeneID" id="60926397"/>
<dbReference type="Gene3D" id="2.60.40.1120">
    <property type="entry name" value="Carboxypeptidase-like, regulatory domain"/>
    <property type="match status" value="1"/>
</dbReference>
<evidence type="ECO:0000313" key="16">
    <source>
        <dbReference type="EMBL" id="UYU91142.1"/>
    </source>
</evidence>
<evidence type="ECO:0000256" key="4">
    <source>
        <dbReference type="ARBA" id="ARBA00022692"/>
    </source>
</evidence>
<dbReference type="Pfam" id="PF00593">
    <property type="entry name" value="TonB_dep_Rec_b-barrel"/>
    <property type="match status" value="1"/>
</dbReference>
<evidence type="ECO:0000313" key="18">
    <source>
        <dbReference type="Proteomes" id="UP000436858"/>
    </source>
</evidence>
<evidence type="ECO:0000256" key="10">
    <source>
        <dbReference type="SAM" id="SignalP"/>
    </source>
</evidence>
<dbReference type="EMBL" id="JAQNVG010000060">
    <property type="protein sequence ID" value="MDC2238779.1"/>
    <property type="molecule type" value="Genomic_DNA"/>
</dbReference>
<dbReference type="InterPro" id="IPR008969">
    <property type="entry name" value="CarboxyPept-like_regulatory"/>
</dbReference>
<keyword evidence="10" id="KW-0732">Signal</keyword>
<dbReference type="GO" id="GO:0009279">
    <property type="term" value="C:cell outer membrane"/>
    <property type="evidence" value="ECO:0007669"/>
    <property type="project" value="UniProtKB-SubCell"/>
</dbReference>
<dbReference type="NCBIfam" id="TIGR04056">
    <property type="entry name" value="OMP_RagA_SusC"/>
    <property type="match status" value="1"/>
</dbReference>
<dbReference type="Pfam" id="PF07715">
    <property type="entry name" value="Plug"/>
    <property type="match status" value="1"/>
</dbReference>
<dbReference type="Pfam" id="PF13715">
    <property type="entry name" value="CarbopepD_reg_2"/>
    <property type="match status" value="1"/>
</dbReference>
<evidence type="ECO:0000313" key="15">
    <source>
        <dbReference type="EMBL" id="MDC2238779.1"/>
    </source>
</evidence>
<dbReference type="InterPro" id="IPR000531">
    <property type="entry name" value="Beta-barrel_TonB"/>
</dbReference>
<evidence type="ECO:0000259" key="11">
    <source>
        <dbReference type="Pfam" id="PF00593"/>
    </source>
</evidence>
<feature type="domain" description="TonB-dependent receptor plug" evidence="12">
    <location>
        <begin position="126"/>
        <end position="227"/>
    </location>
</feature>
<dbReference type="KEGG" id="btho:Btheta7330_02938"/>
<dbReference type="InterPro" id="IPR023997">
    <property type="entry name" value="TonB-dep_OMP_SusC/RagA_CS"/>
</dbReference>
<evidence type="ECO:0000256" key="3">
    <source>
        <dbReference type="ARBA" id="ARBA00022452"/>
    </source>
</evidence>
<dbReference type="NCBIfam" id="TIGR04057">
    <property type="entry name" value="SusC_RagA_signa"/>
    <property type="match status" value="1"/>
</dbReference>
<keyword evidence="4 8" id="KW-0812">Transmembrane</keyword>
<evidence type="ECO:0000256" key="5">
    <source>
        <dbReference type="ARBA" id="ARBA00023077"/>
    </source>
</evidence>
<name>A0A0N7IAC1_BACT4</name>
<dbReference type="PROSITE" id="PS52016">
    <property type="entry name" value="TONB_DEPENDENT_REC_3"/>
    <property type="match status" value="1"/>
</dbReference>
<comment type="subcellular location">
    <subcellularLocation>
        <location evidence="1 8">Cell outer membrane</location>
        <topology evidence="1 8">Multi-pass membrane protein</topology>
    </subcellularLocation>
</comment>
<evidence type="ECO:0000256" key="9">
    <source>
        <dbReference type="RuleBase" id="RU003357"/>
    </source>
</evidence>
<evidence type="ECO:0000313" key="14">
    <source>
        <dbReference type="EMBL" id="KAB4470353.1"/>
    </source>
</evidence>
<dbReference type="PROSITE" id="PS51257">
    <property type="entry name" value="PROKAR_LIPOPROTEIN"/>
    <property type="match status" value="1"/>
</dbReference>
<feature type="chain" id="PRO_5002966269" evidence="10">
    <location>
        <begin position="35"/>
        <end position="1074"/>
    </location>
</feature>
<reference evidence="17 18" key="1">
    <citation type="journal article" date="2019" name="Nat. Med.">
        <title>A library of human gut bacterial isolates paired with longitudinal multiomics data enables mechanistic microbiome research.</title>
        <authorList>
            <person name="Poyet M."/>
            <person name="Groussin M."/>
            <person name="Gibbons S.M."/>
            <person name="Avila-Pacheco J."/>
            <person name="Jiang X."/>
            <person name="Kearney S.M."/>
            <person name="Perrotta A.R."/>
            <person name="Berdy B."/>
            <person name="Zhao S."/>
            <person name="Lieberman T.D."/>
            <person name="Swanson P.K."/>
            <person name="Smith M."/>
            <person name="Roesemann S."/>
            <person name="Alexander J.E."/>
            <person name="Rich S.A."/>
            <person name="Livny J."/>
            <person name="Vlamakis H."/>
            <person name="Clish C."/>
            <person name="Bullock K."/>
            <person name="Deik A."/>
            <person name="Scott J."/>
            <person name="Pierce K.A."/>
            <person name="Xavier R.J."/>
            <person name="Alm E.J."/>
        </authorList>
    </citation>
    <scope>NUCLEOTIDE SEQUENCE [LARGE SCALE GENOMIC DNA]</scope>
    <source>
        <strain evidence="13 17">BIOML-A160</strain>
        <strain evidence="14 18">BIOML-A162</strain>
    </source>
</reference>
<reference evidence="15" key="3">
    <citation type="submission" date="2022-10" db="EMBL/GenBank/DDBJ databases">
        <title>Human gut microbiome strain richness.</title>
        <authorList>
            <person name="Chen-Liaw A."/>
        </authorList>
    </citation>
    <scope>NUCLEOTIDE SEQUENCE</scope>
    <source>
        <strain evidence="15">1001283st1_A3_1001283B150304_161114</strain>
    </source>
</reference>
<evidence type="ECO:0000256" key="1">
    <source>
        <dbReference type="ARBA" id="ARBA00004571"/>
    </source>
</evidence>
<dbReference type="InterPro" id="IPR036942">
    <property type="entry name" value="Beta-barrel_TonB_sf"/>
</dbReference>
<sequence length="1074" mass="118200">MTEFNSKIKQNSRILKIFLFSICALFACAINAHAQSLVQGTVTDETGESLPGVSVVVKGTTNGTVTDVNGKYSIQATSKDILSFTYVGMAEQDIKVAGQKTINVVMKDDVASLDEVIVVGYGTAKKQSLTGAVSAVKGDELLKAPATNVSSLLGGRLPGISSVQVSGEPGDDQAVLRVRGSIYNVTYIVDGMPRSINDIDPNDIESVSVLKDGASAAVYGLKGAGGVIIVTTKRGQEGKSRITYNGSIGASMNANFPQFMNGPQFAYYYNMADMMDKLANGSITDMKQYTPVFTKANVEAMLNGDPTDGWDNVNYIDKVFGTGINQKHNITVQGGSDKMRYFTSVGYLGQDGNIDNFTYRRYNLRTNIETQLAKNFQLSLGVAGNVGKRETPGYASGGTDSNSTLGEQGWLSVAHQTIMMHPYLPEKYDGLYTATTQNNTSLPNSPLAAIYESGYKHTNSFDLQTNLSLQYNLPWVKGLSVKVTGAYDYKTSHNKNLNTPYSTYINKMPTSTTDWTWTKADDPRGTANGINLGEGQFSSRQMVGQGSINYANSFGKHNVEAMVLAEIRDYKENSFSGYNKNMSFAELPELSFGQPADSPISGYSDANRSIGYVFRLKYDYDNKYLAEFTGRYDGSYKFAGNVSGKRWAFFPSASVAWRISKENFMSDLTFLDDMKIRASIGLLGNDDVSPYAFLSTYNLMDGNKNAYQTILNGKVMQALRASVIANPTLTWENTLTYNAGFDFTMWNGLLGMEFDAFYNYTYDILTAMGGDYPPSMGGYYYTYANYNKVDSKGVEITVSHRNKLNLAGKPFSYGASFNLTFARNRYLRYPDSPNTVEWRKRTGRSVDASVVWVAEGLFRSEEEIDNSAWYGTRPNVGDIKYKDLNGDGKIDEDDRTRVGRGNRPELTYGLNLNCAWNGFDLSAQFTGGALFDVSLTGTYYNGYDDNTVWTQAFKEGANSPLYLVQNAYTTENPNGTFPRLTLGNQGHGGDNGLASTFWLRNGRYLRLKSAQLGYTFPKKWMSPVGIQNLRIYVEGSNLFTISGLPDGIDPESPGVNNGYYPQQRTIMGGITLTF</sequence>
<gene>
    <name evidence="13" type="ORF">GAN75_26440</name>
    <name evidence="14" type="ORF">GAN91_26445</name>
    <name evidence="16" type="ORF">KQP74_00470</name>
    <name evidence="15" type="ORF">PO127_23830</name>
</gene>
<feature type="domain" description="TonB-dependent receptor-like beta-barrel" evidence="11">
    <location>
        <begin position="432"/>
        <end position="1038"/>
    </location>
</feature>
<evidence type="ECO:0000256" key="7">
    <source>
        <dbReference type="ARBA" id="ARBA00023237"/>
    </source>
</evidence>
<protein>
    <submittedName>
        <fullName evidence="13">TonB-dependent receptor</fullName>
    </submittedName>
</protein>
<proteinExistence type="inferred from homology"/>
<dbReference type="Proteomes" id="UP001217776">
    <property type="component" value="Unassembled WGS sequence"/>
</dbReference>
<dbReference type="RefSeq" id="WP_008766060.1">
    <property type="nucleotide sequence ID" value="NZ_BAABXH010000002.1"/>
</dbReference>
<dbReference type="FunFam" id="2.60.40.1120:FF:000003">
    <property type="entry name" value="Outer membrane protein Omp121"/>
    <property type="match status" value="1"/>
</dbReference>
<dbReference type="EMBL" id="CP083685">
    <property type="protein sequence ID" value="UYU91142.1"/>
    <property type="molecule type" value="Genomic_DNA"/>
</dbReference>
<dbReference type="EMBL" id="WCRY01000049">
    <property type="protein sequence ID" value="KAB4470353.1"/>
    <property type="molecule type" value="Genomic_DNA"/>
</dbReference>
<dbReference type="SUPFAM" id="SSF56935">
    <property type="entry name" value="Porins"/>
    <property type="match status" value="1"/>
</dbReference>
<keyword evidence="2 8" id="KW-0813">Transport</keyword>
<keyword evidence="6 8" id="KW-0472">Membrane</keyword>
<accession>C6IEU0</accession>
<keyword evidence="3 8" id="KW-1134">Transmembrane beta strand</keyword>
<keyword evidence="7 8" id="KW-0998">Cell outer membrane</keyword>
<reference evidence="16" key="2">
    <citation type="submission" date="2021-06" db="EMBL/GenBank/DDBJ databases">
        <title>Interrogation of the integrated mobile genetic elements in gut-associated Bacteroides with a consensus prediction approach.</title>
        <authorList>
            <person name="Campbell D.E."/>
            <person name="Leigh J.R."/>
            <person name="Kim T."/>
            <person name="England W."/>
            <person name="Whitaker R.J."/>
            <person name="Degnan P.H."/>
        </authorList>
    </citation>
    <scope>NUCLEOTIDE SEQUENCE</scope>
    <source>
        <strain evidence="16">VPI-3443</strain>
    </source>
</reference>
<organism evidence="13 17">
    <name type="scientific">Bacteroides thetaiotaomicron</name>
    <dbReference type="NCBI Taxonomy" id="818"/>
    <lineage>
        <taxon>Bacteria</taxon>
        <taxon>Pseudomonadati</taxon>
        <taxon>Bacteroidota</taxon>
        <taxon>Bacteroidia</taxon>
        <taxon>Bacteroidales</taxon>
        <taxon>Bacteroidaceae</taxon>
        <taxon>Bacteroides</taxon>
    </lineage>
</organism>
<feature type="signal peptide" evidence="10">
    <location>
        <begin position="1"/>
        <end position="34"/>
    </location>
</feature>
<dbReference type="Proteomes" id="UP000436825">
    <property type="component" value="Unassembled WGS sequence"/>
</dbReference>
<evidence type="ECO:0000256" key="6">
    <source>
        <dbReference type="ARBA" id="ARBA00023136"/>
    </source>
</evidence>
<evidence type="ECO:0000259" key="12">
    <source>
        <dbReference type="Pfam" id="PF07715"/>
    </source>
</evidence>
<dbReference type="OMA" id="ACAINAH"/>
<dbReference type="EMBL" id="WCRW01000034">
    <property type="protein sequence ID" value="KAB4450157.1"/>
    <property type="molecule type" value="Genomic_DNA"/>
</dbReference>
<dbReference type="Gene3D" id="2.170.130.10">
    <property type="entry name" value="TonB-dependent receptor, plug domain"/>
    <property type="match status" value="1"/>
</dbReference>
<keyword evidence="13" id="KW-0675">Receptor</keyword>
<dbReference type="InterPro" id="IPR012910">
    <property type="entry name" value="Plug_dom"/>
</dbReference>
<comment type="similarity">
    <text evidence="8 9">Belongs to the TonB-dependent receptor family.</text>
</comment>